<sequence length="279" mass="32404">MKNSSDIPLHTLPELPFLASDQRTAFGEHWSSHRIDFYAVIWFTEDADVHFIDFEPYPVRKHTIYLLGQHQVHAIPAEVRPKANIIVFSAAFFHRIEEPFLRQLFLPFDNRGIIVPPDMCVPLTHLFNLIVLENNGVSDLTLLLKYTTAFLWHLYRFASHQLSYTAGEDSRISKLYALLQTHFTEERSAGFYAQQLGLTTKRINEILRGKTGMTISQLLYQLLLIEAKRALFHGEMSVKEIAYQLGFADQSYFARFFKKHTGITPEQFREKESPRLQTL</sequence>
<evidence type="ECO:0000256" key="3">
    <source>
        <dbReference type="ARBA" id="ARBA00023163"/>
    </source>
</evidence>
<keyword evidence="3" id="KW-0804">Transcription</keyword>
<dbReference type="RefSeq" id="WP_220248556.1">
    <property type="nucleotide sequence ID" value="NZ_JAICCF010000001.1"/>
</dbReference>
<reference evidence="5 6" key="1">
    <citation type="submission" date="2021-08" db="EMBL/GenBank/DDBJ databases">
        <title>The genome sequence of Chitinophaga sp. B61.</title>
        <authorList>
            <person name="Zhang X."/>
        </authorList>
    </citation>
    <scope>NUCLEOTIDE SEQUENCE [LARGE SCALE GENOMIC DNA]</scope>
    <source>
        <strain evidence="5 6">B61</strain>
    </source>
</reference>
<dbReference type="SUPFAM" id="SSF46689">
    <property type="entry name" value="Homeodomain-like"/>
    <property type="match status" value="1"/>
</dbReference>
<dbReference type="PANTHER" id="PTHR43280">
    <property type="entry name" value="ARAC-FAMILY TRANSCRIPTIONAL REGULATOR"/>
    <property type="match status" value="1"/>
</dbReference>
<feature type="domain" description="HTH araC/xylS-type" evidence="4">
    <location>
        <begin position="173"/>
        <end position="271"/>
    </location>
</feature>
<organism evidence="5 6">
    <name type="scientific">Chitinophaga rhizophila</name>
    <dbReference type="NCBI Taxonomy" id="2866212"/>
    <lineage>
        <taxon>Bacteria</taxon>
        <taxon>Pseudomonadati</taxon>
        <taxon>Bacteroidota</taxon>
        <taxon>Chitinophagia</taxon>
        <taxon>Chitinophagales</taxon>
        <taxon>Chitinophagaceae</taxon>
        <taxon>Chitinophaga</taxon>
    </lineage>
</organism>
<evidence type="ECO:0000256" key="2">
    <source>
        <dbReference type="ARBA" id="ARBA00023125"/>
    </source>
</evidence>
<dbReference type="PANTHER" id="PTHR43280:SF32">
    <property type="entry name" value="TRANSCRIPTIONAL REGULATORY PROTEIN"/>
    <property type="match status" value="1"/>
</dbReference>
<dbReference type="SMART" id="SM00342">
    <property type="entry name" value="HTH_ARAC"/>
    <property type="match status" value="1"/>
</dbReference>
<dbReference type="InterPro" id="IPR018060">
    <property type="entry name" value="HTH_AraC"/>
</dbReference>
<dbReference type="PROSITE" id="PS01124">
    <property type="entry name" value="HTH_ARAC_FAMILY_2"/>
    <property type="match status" value="1"/>
</dbReference>
<proteinExistence type="predicted"/>
<evidence type="ECO:0000259" key="4">
    <source>
        <dbReference type="PROSITE" id="PS01124"/>
    </source>
</evidence>
<keyword evidence="6" id="KW-1185">Reference proteome</keyword>
<gene>
    <name evidence="5" type="ORF">K1Y79_03230</name>
</gene>
<keyword evidence="1" id="KW-0805">Transcription regulation</keyword>
<dbReference type="InterPro" id="IPR020449">
    <property type="entry name" value="Tscrpt_reg_AraC-type_HTH"/>
</dbReference>
<dbReference type="Pfam" id="PF12833">
    <property type="entry name" value="HTH_18"/>
    <property type="match status" value="1"/>
</dbReference>
<evidence type="ECO:0000313" key="6">
    <source>
        <dbReference type="Proteomes" id="UP000812961"/>
    </source>
</evidence>
<protein>
    <submittedName>
        <fullName evidence="5">AraC family transcriptional regulator</fullName>
    </submittedName>
</protein>
<evidence type="ECO:0000256" key="1">
    <source>
        <dbReference type="ARBA" id="ARBA00023015"/>
    </source>
</evidence>
<evidence type="ECO:0000313" key="5">
    <source>
        <dbReference type="EMBL" id="MBW8683335.1"/>
    </source>
</evidence>
<dbReference type="PRINTS" id="PR00032">
    <property type="entry name" value="HTHARAC"/>
</dbReference>
<dbReference type="Gene3D" id="1.10.10.60">
    <property type="entry name" value="Homeodomain-like"/>
    <property type="match status" value="1"/>
</dbReference>
<name>A0ABS7G6Q4_9BACT</name>
<accession>A0ABS7G6Q4</accession>
<dbReference type="EMBL" id="JAICCF010000001">
    <property type="protein sequence ID" value="MBW8683335.1"/>
    <property type="molecule type" value="Genomic_DNA"/>
</dbReference>
<dbReference type="Proteomes" id="UP000812961">
    <property type="component" value="Unassembled WGS sequence"/>
</dbReference>
<comment type="caution">
    <text evidence="5">The sequence shown here is derived from an EMBL/GenBank/DDBJ whole genome shotgun (WGS) entry which is preliminary data.</text>
</comment>
<dbReference type="InterPro" id="IPR009057">
    <property type="entry name" value="Homeodomain-like_sf"/>
</dbReference>
<keyword evidence="2" id="KW-0238">DNA-binding</keyword>